<sequence>MADSSGPAAGQAGGAEAQQGEPIVIKKYANRRLYNTGESKYVTLDDLSEMVRANTDFIVLDAKSGEDITRSVLTQIIFEQESKGQSMLPVQFLRRLIRFYGDQMQGFLPPYLEMSMESFSKAQEQMRENMSRTFGAATPMAAFEEQTQRNMALFQQAMKVWAPFAAGSVPGMPGMTPPKANAADEEDKDEQLAELRRQMEAMQKQLDLMAKR</sequence>
<protein>
    <recommendedName>
        <fullName evidence="6">Polyhydroxyalkanoate synthesis repressor PhaR</fullName>
    </recommendedName>
</protein>
<keyword evidence="1" id="KW-0175">Coiled coil</keyword>
<dbReference type="Pfam" id="PF07879">
    <property type="entry name" value="PHB_acc_N"/>
    <property type="match status" value="1"/>
</dbReference>
<dbReference type="RefSeq" id="WP_066768186.1">
    <property type="nucleotide sequence ID" value="NZ_CP013244.1"/>
</dbReference>
<dbReference type="EMBL" id="CP013244">
    <property type="protein sequence ID" value="ANP45211.1"/>
    <property type="molecule type" value="Genomic_DNA"/>
</dbReference>
<feature type="domain" description="PHA accumulation regulator DNA-binding N-terminal" evidence="3">
    <location>
        <begin position="24"/>
        <end position="84"/>
    </location>
</feature>
<gene>
    <name evidence="4" type="ORF">ATE48_04400</name>
</gene>
<evidence type="ECO:0000256" key="1">
    <source>
        <dbReference type="SAM" id="Coils"/>
    </source>
</evidence>
<dbReference type="Pfam" id="PF05233">
    <property type="entry name" value="PHB_acc"/>
    <property type="match status" value="1"/>
</dbReference>
<dbReference type="InterPro" id="IPR010134">
    <property type="entry name" value="PHA_reg_PhaR"/>
</dbReference>
<dbReference type="KEGG" id="cbot:ATE48_04400"/>
<dbReference type="OrthoDB" id="9795345at2"/>
<dbReference type="Proteomes" id="UP000092498">
    <property type="component" value="Chromosome"/>
</dbReference>
<feature type="domain" description="PHB accumulation regulatory" evidence="2">
    <location>
        <begin position="88"/>
        <end position="127"/>
    </location>
</feature>
<dbReference type="GO" id="GO:0006355">
    <property type="term" value="P:regulation of DNA-templated transcription"/>
    <property type="evidence" value="ECO:0007669"/>
    <property type="project" value="InterPro"/>
</dbReference>
<evidence type="ECO:0000259" key="3">
    <source>
        <dbReference type="Pfam" id="PF07879"/>
    </source>
</evidence>
<dbReference type="InterPro" id="IPR012909">
    <property type="entry name" value="PHA_DNA-bd_N"/>
</dbReference>
<dbReference type="NCBIfam" id="TIGR01848">
    <property type="entry name" value="PHA_reg_PhaR"/>
    <property type="match status" value="1"/>
</dbReference>
<dbReference type="STRING" id="1759059.ATE48_04400"/>
<proteinExistence type="predicted"/>
<feature type="coiled-coil region" evidence="1">
    <location>
        <begin position="185"/>
        <end position="212"/>
    </location>
</feature>
<evidence type="ECO:0000313" key="4">
    <source>
        <dbReference type="EMBL" id="ANP45211.1"/>
    </source>
</evidence>
<organism evidence="4 5">
    <name type="scientific">Candidatus Viadribacter manganicus</name>
    <dbReference type="NCBI Taxonomy" id="1759059"/>
    <lineage>
        <taxon>Bacteria</taxon>
        <taxon>Pseudomonadati</taxon>
        <taxon>Pseudomonadota</taxon>
        <taxon>Alphaproteobacteria</taxon>
        <taxon>Hyphomonadales</taxon>
        <taxon>Hyphomonadaceae</taxon>
        <taxon>Candidatus Viadribacter</taxon>
    </lineage>
</organism>
<dbReference type="InterPro" id="IPR007897">
    <property type="entry name" value="PHB_accumulat"/>
</dbReference>
<evidence type="ECO:0000313" key="5">
    <source>
        <dbReference type="Proteomes" id="UP000092498"/>
    </source>
</evidence>
<dbReference type="AlphaFoldDB" id="A0A1B1AFA0"/>
<accession>A0A1B1AFA0</accession>
<name>A0A1B1AFA0_9PROT</name>
<evidence type="ECO:0008006" key="6">
    <source>
        <dbReference type="Google" id="ProtNLM"/>
    </source>
</evidence>
<keyword evidence="5" id="KW-1185">Reference proteome</keyword>
<dbReference type="InParanoid" id="A0A1B1AFA0"/>
<reference evidence="4 5" key="1">
    <citation type="submission" date="2015-11" db="EMBL/GenBank/DDBJ databases">
        <title>Whole-Genome Sequence of Candidatus Oderbacter manganicum from the National Park Lower Oder Valley, Germany.</title>
        <authorList>
            <person name="Braun B."/>
            <person name="Liere K."/>
            <person name="Szewzyk U."/>
        </authorList>
    </citation>
    <scope>NUCLEOTIDE SEQUENCE [LARGE SCALE GENOMIC DNA]</scope>
    <source>
        <strain evidence="4 5">OTSz_A_272</strain>
    </source>
</reference>
<evidence type="ECO:0000259" key="2">
    <source>
        <dbReference type="Pfam" id="PF05233"/>
    </source>
</evidence>